<accession>A0A7Z0BUF4</accession>
<keyword evidence="3" id="KW-1185">Reference proteome</keyword>
<feature type="signal peptide" evidence="1">
    <location>
        <begin position="1"/>
        <end position="24"/>
    </location>
</feature>
<gene>
    <name evidence="2" type="ORF">FHS75_000422</name>
</gene>
<proteinExistence type="predicted"/>
<evidence type="ECO:0000313" key="2">
    <source>
        <dbReference type="EMBL" id="NYH94117.1"/>
    </source>
</evidence>
<protein>
    <recommendedName>
        <fullName evidence="4">Lipoprotein</fullName>
    </recommendedName>
</protein>
<feature type="chain" id="PRO_5031392313" description="Lipoprotein" evidence="1">
    <location>
        <begin position="25"/>
        <end position="240"/>
    </location>
</feature>
<reference evidence="2 3" key="1">
    <citation type="submission" date="2020-07" db="EMBL/GenBank/DDBJ databases">
        <title>Genomic Encyclopedia of Type Strains, Phase IV (KMG-IV): sequencing the most valuable type-strain genomes for metagenomic binning, comparative biology and taxonomic classification.</title>
        <authorList>
            <person name="Goeker M."/>
        </authorList>
    </citation>
    <scope>NUCLEOTIDE SEQUENCE [LARGE SCALE GENOMIC DNA]</scope>
    <source>
        <strain evidence="2 3">DSM 29043</strain>
    </source>
</reference>
<evidence type="ECO:0000256" key="1">
    <source>
        <dbReference type="SAM" id="SignalP"/>
    </source>
</evidence>
<sequence length="240" mass="24177">MSRGRNAFAMIVAPLGLMAAGCSADEATQADVSDEPAAESSAVAFPESLAAFGDGYPATGDECRRLGESEATSKWLDDSATLAGCPTEAGARALGGEIVGTVEGITIVSVPMGDANAGMGEGGAGGAASAGDADALVPGTQYNATAQIRCGFEGAGTPLSCAAGVKRKWGEDGTTLVEVTRADGRKRAIFFRGTEAYGADSAQADGSAGWDFVANRQGDETTIEYGPERYVVPDAFVEGG</sequence>
<evidence type="ECO:0000313" key="3">
    <source>
        <dbReference type="Proteomes" id="UP000522081"/>
    </source>
</evidence>
<dbReference type="AlphaFoldDB" id="A0A7Z0BUF4"/>
<dbReference type="Proteomes" id="UP000522081">
    <property type="component" value="Unassembled WGS sequence"/>
</dbReference>
<organism evidence="2 3">
    <name type="scientific">Novosphingobium marinum</name>
    <dbReference type="NCBI Taxonomy" id="1514948"/>
    <lineage>
        <taxon>Bacteria</taxon>
        <taxon>Pseudomonadati</taxon>
        <taxon>Pseudomonadota</taxon>
        <taxon>Alphaproteobacteria</taxon>
        <taxon>Sphingomonadales</taxon>
        <taxon>Sphingomonadaceae</taxon>
        <taxon>Novosphingobium</taxon>
    </lineage>
</organism>
<dbReference type="RefSeq" id="WP_218845088.1">
    <property type="nucleotide sequence ID" value="NZ_BMGF01000001.1"/>
</dbReference>
<comment type="caution">
    <text evidence="2">The sequence shown here is derived from an EMBL/GenBank/DDBJ whole genome shotgun (WGS) entry which is preliminary data.</text>
</comment>
<evidence type="ECO:0008006" key="4">
    <source>
        <dbReference type="Google" id="ProtNLM"/>
    </source>
</evidence>
<name>A0A7Z0BUF4_9SPHN</name>
<keyword evidence="1" id="KW-0732">Signal</keyword>
<dbReference type="PROSITE" id="PS51257">
    <property type="entry name" value="PROKAR_LIPOPROTEIN"/>
    <property type="match status" value="1"/>
</dbReference>
<dbReference type="EMBL" id="JACBZF010000001">
    <property type="protein sequence ID" value="NYH94117.1"/>
    <property type="molecule type" value="Genomic_DNA"/>
</dbReference>